<evidence type="ECO:0000256" key="5">
    <source>
        <dbReference type="ARBA" id="ARBA00022989"/>
    </source>
</evidence>
<dbReference type="Proteomes" id="UP000712157">
    <property type="component" value="Unassembled WGS sequence"/>
</dbReference>
<dbReference type="InterPro" id="IPR000515">
    <property type="entry name" value="MetI-like"/>
</dbReference>
<name>A0A949K0U7_9FIRM</name>
<evidence type="ECO:0000259" key="8">
    <source>
        <dbReference type="PROSITE" id="PS50928"/>
    </source>
</evidence>
<keyword evidence="6 7" id="KW-0472">Membrane</keyword>
<dbReference type="CDD" id="cd06261">
    <property type="entry name" value="TM_PBP2"/>
    <property type="match status" value="1"/>
</dbReference>
<organism evidence="9 10">
    <name type="scientific">Diplocloster agilis</name>
    <dbReference type="NCBI Taxonomy" id="2850323"/>
    <lineage>
        <taxon>Bacteria</taxon>
        <taxon>Bacillati</taxon>
        <taxon>Bacillota</taxon>
        <taxon>Clostridia</taxon>
        <taxon>Lachnospirales</taxon>
        <taxon>Lachnospiraceae</taxon>
        <taxon>Diplocloster</taxon>
    </lineage>
</organism>
<evidence type="ECO:0000313" key="9">
    <source>
        <dbReference type="EMBL" id="MBU9738119.1"/>
    </source>
</evidence>
<gene>
    <name evidence="9" type="ORF">KTH89_16365</name>
</gene>
<keyword evidence="10" id="KW-1185">Reference proteome</keyword>
<proteinExistence type="inferred from homology"/>
<dbReference type="Gene3D" id="1.10.3720.10">
    <property type="entry name" value="MetI-like"/>
    <property type="match status" value="1"/>
</dbReference>
<dbReference type="GO" id="GO:0055085">
    <property type="term" value="P:transmembrane transport"/>
    <property type="evidence" value="ECO:0007669"/>
    <property type="project" value="InterPro"/>
</dbReference>
<dbReference type="InterPro" id="IPR051393">
    <property type="entry name" value="ABC_transporter_permease"/>
</dbReference>
<evidence type="ECO:0000256" key="6">
    <source>
        <dbReference type="ARBA" id="ARBA00023136"/>
    </source>
</evidence>
<keyword evidence="4 7" id="KW-0812">Transmembrane</keyword>
<protein>
    <submittedName>
        <fullName evidence="9">Sugar ABC transporter permease</fullName>
    </submittedName>
</protein>
<feature type="transmembrane region" description="Helical" evidence="7">
    <location>
        <begin position="155"/>
        <end position="178"/>
    </location>
</feature>
<sequence length="294" mass="33244">MKYIKWKNSILYFLFILPALFFFFLFFLYPFFRSLWISLTDAYGFNPEIHFIGLANYWEALSNKGFLNSIWVTVKYTAFVTIFANVCALFFALLLDGRCAFKKFFRAVFFLPNLMSLIIVSFVWVFIYGSVYRSFVSAFSIPEAWQISWLGNEKMALISMGITAIWQCAGYYMLIYIASLQNISPELIEAAAIDGASKFQIIRKIKLPLLVPTIDINTILLITAGFKTFDIPLAMTSGGPAGATTTITLQIYNTGFRSNRTGYAAAQSVVLFLIISVITAVLYLFQNRKGGSDS</sequence>
<dbReference type="InterPro" id="IPR035906">
    <property type="entry name" value="MetI-like_sf"/>
</dbReference>
<dbReference type="PROSITE" id="PS50928">
    <property type="entry name" value="ABC_TM1"/>
    <property type="match status" value="1"/>
</dbReference>
<dbReference type="GO" id="GO:0005886">
    <property type="term" value="C:plasma membrane"/>
    <property type="evidence" value="ECO:0007669"/>
    <property type="project" value="UniProtKB-SubCell"/>
</dbReference>
<dbReference type="AlphaFoldDB" id="A0A949K0U7"/>
<evidence type="ECO:0000313" key="10">
    <source>
        <dbReference type="Proteomes" id="UP000712157"/>
    </source>
</evidence>
<comment type="subcellular location">
    <subcellularLocation>
        <location evidence="1 7">Cell membrane</location>
        <topology evidence="1 7">Multi-pass membrane protein</topology>
    </subcellularLocation>
</comment>
<dbReference type="SUPFAM" id="SSF161098">
    <property type="entry name" value="MetI-like"/>
    <property type="match status" value="1"/>
</dbReference>
<evidence type="ECO:0000256" key="1">
    <source>
        <dbReference type="ARBA" id="ARBA00004651"/>
    </source>
</evidence>
<accession>A0A949K0U7</accession>
<dbReference type="PANTHER" id="PTHR30193:SF37">
    <property type="entry name" value="INNER MEMBRANE ABC TRANSPORTER PERMEASE PROTEIN YCJO"/>
    <property type="match status" value="1"/>
</dbReference>
<comment type="caution">
    <text evidence="9">The sequence shown here is derived from an EMBL/GenBank/DDBJ whole genome shotgun (WGS) entry which is preliminary data.</text>
</comment>
<keyword evidence="3" id="KW-1003">Cell membrane</keyword>
<feature type="transmembrane region" description="Helical" evidence="7">
    <location>
        <begin position="76"/>
        <end position="95"/>
    </location>
</feature>
<feature type="transmembrane region" description="Helical" evidence="7">
    <location>
        <begin position="107"/>
        <end position="127"/>
    </location>
</feature>
<dbReference type="RefSeq" id="WP_238722406.1">
    <property type="nucleotide sequence ID" value="NZ_JAHQCW010000029.1"/>
</dbReference>
<keyword evidence="5 7" id="KW-1133">Transmembrane helix</keyword>
<feature type="transmembrane region" description="Helical" evidence="7">
    <location>
        <begin position="263"/>
        <end position="285"/>
    </location>
</feature>
<evidence type="ECO:0000256" key="2">
    <source>
        <dbReference type="ARBA" id="ARBA00022448"/>
    </source>
</evidence>
<feature type="transmembrane region" description="Helical" evidence="7">
    <location>
        <begin position="12"/>
        <end position="32"/>
    </location>
</feature>
<keyword evidence="2 7" id="KW-0813">Transport</keyword>
<feature type="domain" description="ABC transmembrane type-1" evidence="8">
    <location>
        <begin position="70"/>
        <end position="282"/>
    </location>
</feature>
<reference evidence="9" key="1">
    <citation type="submission" date="2021-06" db="EMBL/GenBank/DDBJ databases">
        <title>Description of novel taxa of the family Lachnospiraceae.</title>
        <authorList>
            <person name="Chaplin A.V."/>
            <person name="Sokolova S.R."/>
            <person name="Pikina A.P."/>
            <person name="Korzhanova M."/>
            <person name="Belova V."/>
            <person name="Korostin D."/>
            <person name="Efimov B.A."/>
        </authorList>
    </citation>
    <scope>NUCLEOTIDE SEQUENCE</scope>
    <source>
        <strain evidence="9">ASD5720</strain>
    </source>
</reference>
<dbReference type="PANTHER" id="PTHR30193">
    <property type="entry name" value="ABC TRANSPORTER PERMEASE PROTEIN"/>
    <property type="match status" value="1"/>
</dbReference>
<dbReference type="Pfam" id="PF00528">
    <property type="entry name" value="BPD_transp_1"/>
    <property type="match status" value="1"/>
</dbReference>
<dbReference type="EMBL" id="JAHQCW010000029">
    <property type="protein sequence ID" value="MBU9738119.1"/>
    <property type="molecule type" value="Genomic_DNA"/>
</dbReference>
<evidence type="ECO:0000256" key="3">
    <source>
        <dbReference type="ARBA" id="ARBA00022475"/>
    </source>
</evidence>
<feature type="transmembrane region" description="Helical" evidence="7">
    <location>
        <begin position="207"/>
        <end position="226"/>
    </location>
</feature>
<evidence type="ECO:0000256" key="4">
    <source>
        <dbReference type="ARBA" id="ARBA00022692"/>
    </source>
</evidence>
<evidence type="ECO:0000256" key="7">
    <source>
        <dbReference type="RuleBase" id="RU363032"/>
    </source>
</evidence>
<comment type="similarity">
    <text evidence="7">Belongs to the binding-protein-dependent transport system permease family.</text>
</comment>